<dbReference type="PaxDb" id="55529-EKX51922"/>
<dbReference type="InterPro" id="IPR058923">
    <property type="entry name" value="RCC1-like_dom"/>
</dbReference>
<dbReference type="EMBL" id="JH992974">
    <property type="protein sequence ID" value="EKX51922.1"/>
    <property type="molecule type" value="Genomic_DNA"/>
</dbReference>
<dbReference type="OrthoDB" id="538768at2759"/>
<dbReference type="Gene3D" id="2.130.10.30">
    <property type="entry name" value="Regulator of chromosome condensation 1/beta-lactamase-inhibitor protein II"/>
    <property type="match status" value="2"/>
</dbReference>
<dbReference type="OMA" id="DYACART"/>
<keyword evidence="7" id="KW-1185">Reference proteome</keyword>
<dbReference type="eggNOG" id="KOG1426">
    <property type="taxonomic scope" value="Eukaryota"/>
</dbReference>
<accession>L1JU29</accession>
<feature type="repeat" description="RCC1" evidence="3">
    <location>
        <begin position="15"/>
        <end position="72"/>
    </location>
</feature>
<dbReference type="InterPro" id="IPR009091">
    <property type="entry name" value="RCC1/BLIP-II"/>
</dbReference>
<dbReference type="KEGG" id="gtt:GUITHDRAFT_65700"/>
<dbReference type="PRINTS" id="PR00633">
    <property type="entry name" value="RCCNDNSATION"/>
</dbReference>
<dbReference type="HOGENOM" id="CLU_005210_8_3_1"/>
<evidence type="ECO:0000256" key="2">
    <source>
        <dbReference type="ARBA" id="ARBA00022737"/>
    </source>
</evidence>
<proteinExistence type="predicted"/>
<dbReference type="Pfam" id="PF25390">
    <property type="entry name" value="WD40_RLD"/>
    <property type="match status" value="1"/>
</dbReference>
<dbReference type="EnsemblProtists" id="EKX51922">
    <property type="protein sequence ID" value="EKX51922"/>
    <property type="gene ID" value="GUITHDRAFT_65700"/>
</dbReference>
<dbReference type="RefSeq" id="XP_005838902.1">
    <property type="nucleotide sequence ID" value="XM_005838845.1"/>
</dbReference>
<dbReference type="Proteomes" id="UP000011087">
    <property type="component" value="Unassembled WGS sequence"/>
</dbReference>
<dbReference type="GO" id="GO:0005737">
    <property type="term" value="C:cytoplasm"/>
    <property type="evidence" value="ECO:0007669"/>
    <property type="project" value="TreeGrafter"/>
</dbReference>
<dbReference type="GeneID" id="17308493"/>
<gene>
    <name evidence="5" type="ORF">GUITHDRAFT_65700</name>
</gene>
<reference evidence="7" key="2">
    <citation type="submission" date="2012-11" db="EMBL/GenBank/DDBJ databases">
        <authorList>
            <person name="Kuo A."/>
            <person name="Curtis B.A."/>
            <person name="Tanifuji G."/>
            <person name="Burki F."/>
            <person name="Gruber A."/>
            <person name="Irimia M."/>
            <person name="Maruyama S."/>
            <person name="Arias M.C."/>
            <person name="Ball S.G."/>
            <person name="Gile G.H."/>
            <person name="Hirakawa Y."/>
            <person name="Hopkins J.F."/>
            <person name="Rensing S.A."/>
            <person name="Schmutz J."/>
            <person name="Symeonidi A."/>
            <person name="Elias M."/>
            <person name="Eveleigh R.J."/>
            <person name="Herman E.K."/>
            <person name="Klute M.J."/>
            <person name="Nakayama T."/>
            <person name="Obornik M."/>
            <person name="Reyes-Prieto A."/>
            <person name="Armbrust E.V."/>
            <person name="Aves S.J."/>
            <person name="Beiko R.G."/>
            <person name="Coutinho P."/>
            <person name="Dacks J.B."/>
            <person name="Durnford D.G."/>
            <person name="Fast N.M."/>
            <person name="Green B.R."/>
            <person name="Grisdale C."/>
            <person name="Hempe F."/>
            <person name="Henrissat B."/>
            <person name="Hoppner M.P."/>
            <person name="Ishida K.-I."/>
            <person name="Kim E."/>
            <person name="Koreny L."/>
            <person name="Kroth P.G."/>
            <person name="Liu Y."/>
            <person name="Malik S.-B."/>
            <person name="Maier U.G."/>
            <person name="McRose D."/>
            <person name="Mock T."/>
            <person name="Neilson J.A."/>
            <person name="Onodera N.T."/>
            <person name="Poole A.M."/>
            <person name="Pritham E.J."/>
            <person name="Richards T.A."/>
            <person name="Rocap G."/>
            <person name="Roy S.W."/>
            <person name="Sarai C."/>
            <person name="Schaack S."/>
            <person name="Shirato S."/>
            <person name="Slamovits C.H."/>
            <person name="Spencer D.F."/>
            <person name="Suzuki S."/>
            <person name="Worden A.Z."/>
            <person name="Zauner S."/>
            <person name="Barry K."/>
            <person name="Bell C."/>
            <person name="Bharti A.K."/>
            <person name="Crow J.A."/>
            <person name="Grimwood J."/>
            <person name="Kramer R."/>
            <person name="Lindquist E."/>
            <person name="Lucas S."/>
            <person name="Salamov A."/>
            <person name="McFadden G.I."/>
            <person name="Lane C.E."/>
            <person name="Keeling P.J."/>
            <person name="Gray M.W."/>
            <person name="Grigoriev I.V."/>
            <person name="Archibald J.M."/>
        </authorList>
    </citation>
    <scope>NUCLEOTIDE SEQUENCE</scope>
    <source>
        <strain evidence="7">CCMP2712</strain>
    </source>
</reference>
<name>L1JU29_GUITC</name>
<dbReference type="PANTHER" id="PTHR45982:SF1">
    <property type="entry name" value="REGULATOR OF CHROMOSOME CONDENSATION"/>
    <property type="match status" value="1"/>
</dbReference>
<dbReference type="PROSITE" id="PS50012">
    <property type="entry name" value="RCC1_3"/>
    <property type="match status" value="3"/>
</dbReference>
<feature type="domain" description="RCC1-like" evidence="4">
    <location>
        <begin position="2"/>
        <end position="316"/>
    </location>
</feature>
<organism evidence="5">
    <name type="scientific">Guillardia theta (strain CCMP2712)</name>
    <name type="common">Cryptophyte</name>
    <dbReference type="NCBI Taxonomy" id="905079"/>
    <lineage>
        <taxon>Eukaryota</taxon>
        <taxon>Cryptophyceae</taxon>
        <taxon>Pyrenomonadales</taxon>
        <taxon>Geminigeraceae</taxon>
        <taxon>Guillardia</taxon>
    </lineage>
</organism>
<feature type="repeat" description="RCC1" evidence="3">
    <location>
        <begin position="245"/>
        <end position="297"/>
    </location>
</feature>
<reference evidence="6" key="3">
    <citation type="submission" date="2015-06" db="UniProtKB">
        <authorList>
            <consortium name="EnsemblProtists"/>
        </authorList>
    </citation>
    <scope>IDENTIFICATION</scope>
</reference>
<dbReference type="GO" id="GO:0005085">
    <property type="term" value="F:guanyl-nucleotide exchange factor activity"/>
    <property type="evidence" value="ECO:0007669"/>
    <property type="project" value="TreeGrafter"/>
</dbReference>
<dbReference type="SUPFAM" id="SSF50985">
    <property type="entry name" value="RCC1/BLIP-II"/>
    <property type="match status" value="1"/>
</dbReference>
<reference evidence="5 7" key="1">
    <citation type="journal article" date="2012" name="Nature">
        <title>Algal genomes reveal evolutionary mosaicism and the fate of nucleomorphs.</title>
        <authorList>
            <consortium name="DOE Joint Genome Institute"/>
            <person name="Curtis B.A."/>
            <person name="Tanifuji G."/>
            <person name="Burki F."/>
            <person name="Gruber A."/>
            <person name="Irimia M."/>
            <person name="Maruyama S."/>
            <person name="Arias M.C."/>
            <person name="Ball S.G."/>
            <person name="Gile G.H."/>
            <person name="Hirakawa Y."/>
            <person name="Hopkins J.F."/>
            <person name="Kuo A."/>
            <person name="Rensing S.A."/>
            <person name="Schmutz J."/>
            <person name="Symeonidi A."/>
            <person name="Elias M."/>
            <person name="Eveleigh R.J."/>
            <person name="Herman E.K."/>
            <person name="Klute M.J."/>
            <person name="Nakayama T."/>
            <person name="Obornik M."/>
            <person name="Reyes-Prieto A."/>
            <person name="Armbrust E.V."/>
            <person name="Aves S.J."/>
            <person name="Beiko R.G."/>
            <person name="Coutinho P."/>
            <person name="Dacks J.B."/>
            <person name="Durnford D.G."/>
            <person name="Fast N.M."/>
            <person name="Green B.R."/>
            <person name="Grisdale C.J."/>
            <person name="Hempel F."/>
            <person name="Henrissat B."/>
            <person name="Hoppner M.P."/>
            <person name="Ishida K."/>
            <person name="Kim E."/>
            <person name="Koreny L."/>
            <person name="Kroth P.G."/>
            <person name="Liu Y."/>
            <person name="Malik S.B."/>
            <person name="Maier U.G."/>
            <person name="McRose D."/>
            <person name="Mock T."/>
            <person name="Neilson J.A."/>
            <person name="Onodera N.T."/>
            <person name="Poole A.M."/>
            <person name="Pritham E.J."/>
            <person name="Richards T.A."/>
            <person name="Rocap G."/>
            <person name="Roy S.W."/>
            <person name="Sarai C."/>
            <person name="Schaack S."/>
            <person name="Shirato S."/>
            <person name="Slamovits C.H."/>
            <person name="Spencer D.F."/>
            <person name="Suzuki S."/>
            <person name="Worden A.Z."/>
            <person name="Zauner S."/>
            <person name="Barry K."/>
            <person name="Bell C."/>
            <person name="Bharti A.K."/>
            <person name="Crow J.A."/>
            <person name="Grimwood J."/>
            <person name="Kramer R."/>
            <person name="Lindquist E."/>
            <person name="Lucas S."/>
            <person name="Salamov A."/>
            <person name="McFadden G.I."/>
            <person name="Lane C.E."/>
            <person name="Keeling P.J."/>
            <person name="Gray M.W."/>
            <person name="Grigoriev I.V."/>
            <person name="Archibald J.M."/>
        </authorList>
    </citation>
    <scope>NUCLEOTIDE SEQUENCE</scope>
    <source>
        <strain evidence="5 7">CCMP2712</strain>
    </source>
</reference>
<keyword evidence="2" id="KW-0677">Repeat</keyword>
<evidence type="ECO:0000256" key="3">
    <source>
        <dbReference type="PROSITE-ProRule" id="PRU00235"/>
    </source>
</evidence>
<evidence type="ECO:0000259" key="4">
    <source>
        <dbReference type="Pfam" id="PF25390"/>
    </source>
</evidence>
<evidence type="ECO:0000313" key="7">
    <source>
        <dbReference type="Proteomes" id="UP000011087"/>
    </source>
</evidence>
<evidence type="ECO:0000313" key="6">
    <source>
        <dbReference type="EnsemblProtists" id="EKX51922"/>
    </source>
</evidence>
<dbReference type="AlphaFoldDB" id="L1JU29"/>
<dbReference type="InterPro" id="IPR051553">
    <property type="entry name" value="Ran_GTPase-activating"/>
</dbReference>
<sequence length="353" mass="37962">MVGGTAHTCALFSIGRIKCWGLNDKGQLGLGHSNSVGDSSNEMGNNLPFLDLPAMAKDISAGWKHTCALFEDGSVRCWGANDYGQLGQENTQTLGRSPSSVPSQIPRIKLGSWYFASKIFSNENYNCAIFTNGKAKCWGEGSNYQLGYGWNWNAIGDQAGDMGDNLPDLDLGFEPIQISMGKASVCALSADSEMKCWGYNGGSTYNVIMAGYSWANLPDLNFSTTCNVVDISTSWSSTCVLFDCGKIKCFGINDDGELGLGSVSWSAVPQSFTNLGTGLVIQNVYVFPYHSCAVFTDNSVKCWGFNSDGQLGLGDKVPRGKLLSDMGDNLPFVNLGYVSIVLVLETSFVEPLL</sequence>
<dbReference type="PANTHER" id="PTHR45982">
    <property type="entry name" value="REGULATOR OF CHROMOSOME CONDENSATION"/>
    <property type="match status" value="1"/>
</dbReference>
<keyword evidence="1" id="KW-0344">Guanine-nucleotide releasing factor</keyword>
<dbReference type="STRING" id="905079.L1JU29"/>
<dbReference type="InterPro" id="IPR000408">
    <property type="entry name" value="Reg_chr_condens"/>
</dbReference>
<protein>
    <recommendedName>
        <fullName evidence="4">RCC1-like domain-containing protein</fullName>
    </recommendedName>
</protein>
<feature type="repeat" description="RCC1" evidence="3">
    <location>
        <begin position="73"/>
        <end position="132"/>
    </location>
</feature>
<evidence type="ECO:0000256" key="1">
    <source>
        <dbReference type="ARBA" id="ARBA00022658"/>
    </source>
</evidence>
<evidence type="ECO:0000313" key="5">
    <source>
        <dbReference type="EMBL" id="EKX51922.1"/>
    </source>
</evidence>